<dbReference type="PANTHER" id="PTHR38454:SF1">
    <property type="entry name" value="INTEGRAL MEMBRANE PROTEIN"/>
    <property type="match status" value="1"/>
</dbReference>
<sequence length="888" mass="101766">MLKKGLQQSGIILVLYGISALFFYYFIRSGAPATMRGTDATGQFLYFKHLIRQLVEDGGLFWSWVYGLGGDVYGQFGYYYTTSISFIASLLFDTPTVDAILALTLPTLMLQVTFGMYIMFTLLRYKERSYLAAFLGSVLYGGSAFLANYAVIFDFMMESFMLLPLVILGFEHYIKSNKPYAFVITLAIVLFSNFYFAYMTTIFLMIYAIYKFFDEPRFTKSVKGFLQYVLTTSGYYMLSVMIAAVGFFPTVYQFLQSGRIGAEYELSLFFKDDTYARIPRWFFLSYQETGVIGIAMIAGVLLLAMFGLPNRQYLPKKLWLVTLLLLLVSPYVYSMMNGFSAMQRRWFYMLLFGFTYLAAYSFDDVIKMKRRTIVWLSVILLSIVYWSGQRTWSLQGRETEATDSMLIGFAIITVILLLLAMTQKVWLYRGATISIILIVIMTGMVQYHATFTALLGPQQDQKKAAEAFFTKPGFTNELALDIVSQINQRRTGMERTIWDDPSTEVNMSMYYGYPSSAAYNSLIPNNVHHFFKEQSKTLQPGTVSVYNNYDERLFLETLLGNRFTVVQPNARHKPYGYEQVYANKEWELWENQYALPLGVWFPNTAYVTESQVAPLTSAQQDELLLQSFIVKDADKSLQQQRSHIDLQDLQATTLKQGLAGVTVVNGTQQGNTFVMHNNGSIRIPFQKPKEQQGEVHVALTINKRDDSGFTMQMLDKKMTYLGKYNVWNYPKEQFHFNLGWQHKTDYIDVQLTEGTYTITEVRIDFLNYSHYVTQVEQLKKYPLTQITTTPHTLSGVIEVPAKGVVLLSIPYSKGWMATIDGQEVPLHEVDFTFMGLPITAGKHTITLAYQTPYFIESLGITVIGLLLLLLHYVLPLYRRKMQRVKGGE</sequence>
<comment type="caution">
    <text evidence="2">The sequence shown here is derived from an EMBL/GenBank/DDBJ whole genome shotgun (WGS) entry which is preliminary data.</text>
</comment>
<feature type="transmembrane region" description="Helical" evidence="1">
    <location>
        <begin position="225"/>
        <end position="248"/>
    </location>
</feature>
<feature type="transmembrane region" description="Helical" evidence="1">
    <location>
        <begin position="180"/>
        <end position="213"/>
    </location>
</feature>
<accession>A0A917FZ06</accession>
<dbReference type="PANTHER" id="PTHR38454">
    <property type="entry name" value="INTEGRAL MEMBRANE PROTEIN-RELATED"/>
    <property type="match status" value="1"/>
</dbReference>
<keyword evidence="3" id="KW-1185">Reference proteome</keyword>
<feature type="transmembrane region" description="Helical" evidence="1">
    <location>
        <begin position="60"/>
        <end position="80"/>
    </location>
</feature>
<evidence type="ECO:0000313" key="2">
    <source>
        <dbReference type="EMBL" id="GGG14768.1"/>
    </source>
</evidence>
<evidence type="ECO:0000313" key="3">
    <source>
        <dbReference type="Proteomes" id="UP000616608"/>
    </source>
</evidence>
<feature type="transmembrane region" description="Helical" evidence="1">
    <location>
        <begin position="130"/>
        <end position="152"/>
    </location>
</feature>
<feature type="transmembrane region" description="Helical" evidence="1">
    <location>
        <begin position="374"/>
        <end position="392"/>
    </location>
</feature>
<reference evidence="2" key="2">
    <citation type="submission" date="2020-09" db="EMBL/GenBank/DDBJ databases">
        <authorList>
            <person name="Sun Q."/>
            <person name="Zhou Y."/>
        </authorList>
    </citation>
    <scope>NUCLEOTIDE SEQUENCE</scope>
    <source>
        <strain evidence="2">CGMCC 1.15760</strain>
    </source>
</reference>
<organism evidence="2 3">
    <name type="scientific">Lysinibacillus alkalisoli</name>
    <dbReference type="NCBI Taxonomy" id="1911548"/>
    <lineage>
        <taxon>Bacteria</taxon>
        <taxon>Bacillati</taxon>
        <taxon>Bacillota</taxon>
        <taxon>Bacilli</taxon>
        <taxon>Bacillales</taxon>
        <taxon>Bacillaceae</taxon>
        <taxon>Lysinibacillus</taxon>
    </lineage>
</organism>
<feature type="transmembrane region" description="Helical" evidence="1">
    <location>
        <begin position="100"/>
        <end position="123"/>
    </location>
</feature>
<keyword evidence="1" id="KW-0812">Transmembrane</keyword>
<keyword evidence="1" id="KW-0472">Membrane</keyword>
<dbReference type="Pfam" id="PF09586">
    <property type="entry name" value="YfhO"/>
    <property type="match status" value="1"/>
</dbReference>
<feature type="transmembrane region" description="Helical" evidence="1">
    <location>
        <begin position="289"/>
        <end position="306"/>
    </location>
</feature>
<evidence type="ECO:0000256" key="1">
    <source>
        <dbReference type="SAM" id="Phobius"/>
    </source>
</evidence>
<proteinExistence type="predicted"/>
<dbReference type="AlphaFoldDB" id="A0A917FZ06"/>
<dbReference type="EMBL" id="BMJT01000002">
    <property type="protein sequence ID" value="GGG14768.1"/>
    <property type="molecule type" value="Genomic_DNA"/>
</dbReference>
<feature type="transmembrane region" description="Helical" evidence="1">
    <location>
        <begin position="6"/>
        <end position="27"/>
    </location>
</feature>
<dbReference type="Proteomes" id="UP000616608">
    <property type="component" value="Unassembled WGS sequence"/>
</dbReference>
<dbReference type="RefSeq" id="WP_188613569.1">
    <property type="nucleotide sequence ID" value="NZ_BMJT01000002.1"/>
</dbReference>
<reference evidence="2" key="1">
    <citation type="journal article" date="2014" name="Int. J. Syst. Evol. Microbiol.">
        <title>Complete genome sequence of Corynebacterium casei LMG S-19264T (=DSM 44701T), isolated from a smear-ripened cheese.</title>
        <authorList>
            <consortium name="US DOE Joint Genome Institute (JGI-PGF)"/>
            <person name="Walter F."/>
            <person name="Albersmeier A."/>
            <person name="Kalinowski J."/>
            <person name="Ruckert C."/>
        </authorList>
    </citation>
    <scope>NUCLEOTIDE SEQUENCE</scope>
    <source>
        <strain evidence="2">CGMCC 1.15760</strain>
    </source>
</reference>
<feature type="transmembrane region" description="Helical" evidence="1">
    <location>
        <begin position="853"/>
        <end position="874"/>
    </location>
</feature>
<feature type="transmembrane region" description="Helical" evidence="1">
    <location>
        <begin position="318"/>
        <end position="334"/>
    </location>
</feature>
<protein>
    <submittedName>
        <fullName evidence="2">Multidrug transporter</fullName>
    </submittedName>
</protein>
<feature type="transmembrane region" description="Helical" evidence="1">
    <location>
        <begin position="404"/>
        <end position="421"/>
    </location>
</feature>
<name>A0A917FZ06_9BACI</name>
<gene>
    <name evidence="2" type="ORF">GCM10007425_06350</name>
</gene>
<dbReference type="InterPro" id="IPR018580">
    <property type="entry name" value="Uncharacterised_YfhO"/>
</dbReference>
<keyword evidence="1" id="KW-1133">Transmembrane helix</keyword>
<feature type="transmembrane region" description="Helical" evidence="1">
    <location>
        <begin position="433"/>
        <end position="455"/>
    </location>
</feature>